<reference evidence="1 2" key="1">
    <citation type="journal article" date="2006" name="Proc. Natl. Acad. Sci. U.S.A.">
        <title>Burkholderia xenovorans LB400 harbors a multi-replicon, 9.73-Mbp genome shaped for versatility.</title>
        <authorList>
            <person name="Chain P.S."/>
            <person name="Denef V.J."/>
            <person name="Konstantinidis K.T."/>
            <person name="Vergez L.M."/>
            <person name="Agullo L."/>
            <person name="Reyes V.L."/>
            <person name="Hauser L."/>
            <person name="Cordova M."/>
            <person name="Gomez L."/>
            <person name="Gonzalez M."/>
            <person name="Land M."/>
            <person name="Lao V."/>
            <person name="Larimer F."/>
            <person name="LiPuma J.J."/>
            <person name="Mahenthiralingam E."/>
            <person name="Malfatti S.A."/>
            <person name="Marx C.J."/>
            <person name="Parnell J.J."/>
            <person name="Ramette A."/>
            <person name="Richardson P."/>
            <person name="Seeger M."/>
            <person name="Smith D."/>
            <person name="Spilker T."/>
            <person name="Sul W.J."/>
            <person name="Tsoi T.V."/>
            <person name="Ulrich L.E."/>
            <person name="Zhulin I.B."/>
            <person name="Tiedje J.M."/>
        </authorList>
    </citation>
    <scope>NUCLEOTIDE SEQUENCE [LARGE SCALE GENOMIC DNA]</scope>
    <source>
        <strain evidence="1 2">LB400</strain>
    </source>
</reference>
<organism evidence="1 2">
    <name type="scientific">Paraburkholderia xenovorans (strain LB400)</name>
    <dbReference type="NCBI Taxonomy" id="266265"/>
    <lineage>
        <taxon>Bacteria</taxon>
        <taxon>Pseudomonadati</taxon>
        <taxon>Pseudomonadota</taxon>
        <taxon>Betaproteobacteria</taxon>
        <taxon>Burkholderiales</taxon>
        <taxon>Burkholderiaceae</taxon>
        <taxon>Paraburkholderia</taxon>
    </lineage>
</organism>
<protein>
    <submittedName>
        <fullName evidence="1">Uncharacterized protein</fullName>
    </submittedName>
</protein>
<gene>
    <name evidence="1" type="ORF">Bxe_A2978</name>
</gene>
<dbReference type="PROSITE" id="PS51257">
    <property type="entry name" value="PROKAR_LIPOPROTEIN"/>
    <property type="match status" value="1"/>
</dbReference>
<dbReference type="Proteomes" id="UP000001817">
    <property type="component" value="Chromosome 1"/>
</dbReference>
<dbReference type="KEGG" id="bxe:Bxe_A2978"/>
<dbReference type="AlphaFoldDB" id="Q141I8"/>
<name>Q141I8_PARXL</name>
<accession>Q141I8</accession>
<dbReference type="STRING" id="266265.Bxe_A2978"/>
<dbReference type="EMBL" id="CP000270">
    <property type="protein sequence ID" value="ABE30001.1"/>
    <property type="molecule type" value="Genomic_DNA"/>
</dbReference>
<sequence>MCVPERSMQSPGPGPLIVLMVACDLNVQCGEAFTHANQLKFEVKAVLALLQRKKPRHNQQQLQCHVAGIASARRCRAGACLRLNVEAPVSVASRPSAR</sequence>
<keyword evidence="2" id="KW-1185">Reference proteome</keyword>
<proteinExistence type="predicted"/>
<evidence type="ECO:0000313" key="1">
    <source>
        <dbReference type="EMBL" id="ABE30001.1"/>
    </source>
</evidence>
<evidence type="ECO:0000313" key="2">
    <source>
        <dbReference type="Proteomes" id="UP000001817"/>
    </source>
</evidence>